<evidence type="ECO:0000313" key="13">
    <source>
        <dbReference type="Proteomes" id="UP000027265"/>
    </source>
</evidence>
<evidence type="ECO:0000256" key="7">
    <source>
        <dbReference type="ARBA" id="ARBA00023128"/>
    </source>
</evidence>
<keyword evidence="8" id="KW-0472">Membrane</keyword>
<dbReference type="GO" id="GO:0042407">
    <property type="term" value="P:cristae formation"/>
    <property type="evidence" value="ECO:0007669"/>
    <property type="project" value="InterPro"/>
</dbReference>
<comment type="similarity">
    <text evidence="3 11">Belongs to the MICOS complex subunit Mic12 family.</text>
</comment>
<sequence>MSFLTGTLSGALIAGGIYYGFSNLIQTRTKAHQADLHTLSQRLLDPPSSLPAPTPAVQRISHDNFGSYVKDRWNQEIEGMVRTSGGWISRAQEWSKKGLYGVPTRKDEL</sequence>
<evidence type="ECO:0000256" key="9">
    <source>
        <dbReference type="ARBA" id="ARBA00032159"/>
    </source>
</evidence>
<dbReference type="GO" id="GO:0061617">
    <property type="term" value="C:MICOS complex"/>
    <property type="evidence" value="ECO:0007669"/>
    <property type="project" value="UniProtKB-UniRule"/>
</dbReference>
<dbReference type="Proteomes" id="UP000027265">
    <property type="component" value="Unassembled WGS sequence"/>
</dbReference>
<evidence type="ECO:0000313" key="12">
    <source>
        <dbReference type="EMBL" id="KDQ56683.1"/>
    </source>
</evidence>
<keyword evidence="7 11" id="KW-0496">Mitochondrion</keyword>
<evidence type="ECO:0000256" key="2">
    <source>
        <dbReference type="ARBA" id="ARBA00004370"/>
    </source>
</evidence>
<evidence type="ECO:0000256" key="1">
    <source>
        <dbReference type="ARBA" id="ARBA00002689"/>
    </source>
</evidence>
<dbReference type="OrthoDB" id="3351225at2759"/>
<evidence type="ECO:0000256" key="10">
    <source>
        <dbReference type="ARBA" id="ARBA00032985"/>
    </source>
</evidence>
<dbReference type="Pfam" id="PF17050">
    <property type="entry name" value="AIM5"/>
    <property type="match status" value="1"/>
</dbReference>
<accession>A0A067PPF4</accession>
<name>A0A067PPF4_9AGAM</name>
<keyword evidence="6" id="KW-1133">Transmembrane helix</keyword>
<dbReference type="EMBL" id="KL197721">
    <property type="protein sequence ID" value="KDQ56683.1"/>
    <property type="molecule type" value="Genomic_DNA"/>
</dbReference>
<keyword evidence="13" id="KW-1185">Reference proteome</keyword>
<organism evidence="12 13">
    <name type="scientific">Jaapia argillacea MUCL 33604</name>
    <dbReference type="NCBI Taxonomy" id="933084"/>
    <lineage>
        <taxon>Eukaryota</taxon>
        <taxon>Fungi</taxon>
        <taxon>Dikarya</taxon>
        <taxon>Basidiomycota</taxon>
        <taxon>Agaricomycotina</taxon>
        <taxon>Agaricomycetes</taxon>
        <taxon>Agaricomycetidae</taxon>
        <taxon>Jaapiales</taxon>
        <taxon>Jaapiaceae</taxon>
        <taxon>Jaapia</taxon>
    </lineage>
</organism>
<comment type="function">
    <text evidence="1 11">Component of the MICOS complex, a large protein complex of the mitochondrial inner membrane that plays crucial roles in the maintenance of crista junctions, inner membrane architecture, and formation of contact sites to the outer membrane.</text>
</comment>
<gene>
    <name evidence="12" type="ORF">JAAARDRAFT_131933</name>
</gene>
<dbReference type="HOGENOM" id="CLU_177949_0_0_1"/>
<evidence type="ECO:0000256" key="3">
    <source>
        <dbReference type="ARBA" id="ARBA00009188"/>
    </source>
</evidence>
<dbReference type="GO" id="GO:0044284">
    <property type="term" value="C:mitochondrial crista junction"/>
    <property type="evidence" value="ECO:0007669"/>
    <property type="project" value="InterPro"/>
</dbReference>
<proteinExistence type="inferred from homology"/>
<evidence type="ECO:0000256" key="4">
    <source>
        <dbReference type="ARBA" id="ARBA00018170"/>
    </source>
</evidence>
<comment type="subunit">
    <text evidence="11">Component of the mitochondrial contact site and cristae organizing system (MICOS) complex.</text>
</comment>
<reference evidence="13" key="1">
    <citation type="journal article" date="2014" name="Proc. Natl. Acad. Sci. U.S.A.">
        <title>Extensive sampling of basidiomycete genomes demonstrates inadequacy of the white-rot/brown-rot paradigm for wood decay fungi.</title>
        <authorList>
            <person name="Riley R."/>
            <person name="Salamov A.A."/>
            <person name="Brown D.W."/>
            <person name="Nagy L.G."/>
            <person name="Floudas D."/>
            <person name="Held B.W."/>
            <person name="Levasseur A."/>
            <person name="Lombard V."/>
            <person name="Morin E."/>
            <person name="Otillar R."/>
            <person name="Lindquist E.A."/>
            <person name="Sun H."/>
            <person name="LaButti K.M."/>
            <person name="Schmutz J."/>
            <person name="Jabbour D."/>
            <person name="Luo H."/>
            <person name="Baker S.E."/>
            <person name="Pisabarro A.G."/>
            <person name="Walton J.D."/>
            <person name="Blanchette R.A."/>
            <person name="Henrissat B."/>
            <person name="Martin F."/>
            <person name="Cullen D."/>
            <person name="Hibbett D.S."/>
            <person name="Grigoriev I.V."/>
        </authorList>
    </citation>
    <scope>NUCLEOTIDE SEQUENCE [LARGE SCALE GENOMIC DNA]</scope>
    <source>
        <strain evidence="13">MUCL 33604</strain>
    </source>
</reference>
<keyword evidence="5" id="KW-0812">Transmembrane</keyword>
<dbReference type="InParanoid" id="A0A067PPF4"/>
<evidence type="ECO:0000256" key="5">
    <source>
        <dbReference type="ARBA" id="ARBA00022692"/>
    </source>
</evidence>
<evidence type="ECO:0000256" key="6">
    <source>
        <dbReference type="ARBA" id="ARBA00022989"/>
    </source>
</evidence>
<evidence type="ECO:0000256" key="11">
    <source>
        <dbReference type="RuleBase" id="RU363010"/>
    </source>
</evidence>
<keyword evidence="11" id="KW-0999">Mitochondrion inner membrane</keyword>
<protein>
    <recommendedName>
        <fullName evidence="4 11">MICOS complex subunit MIC12</fullName>
    </recommendedName>
    <alternativeName>
        <fullName evidence="10 11">Altered inheritance of mitochondria protein 5, mitochondrial</fullName>
    </alternativeName>
    <alternativeName>
        <fullName evidence="9 11">Found in mitochondrial proteome protein 51</fullName>
    </alternativeName>
</protein>
<evidence type="ECO:0000256" key="8">
    <source>
        <dbReference type="ARBA" id="ARBA00023136"/>
    </source>
</evidence>
<dbReference type="AlphaFoldDB" id="A0A067PPF4"/>
<dbReference type="InterPro" id="IPR031463">
    <property type="entry name" value="Mic12"/>
</dbReference>
<comment type="subcellular location">
    <subcellularLocation>
        <location evidence="2">Membrane</location>
    </subcellularLocation>
    <subcellularLocation>
        <location evidence="11">Mitochondrion inner membrane</location>
        <topology evidence="11">Single-pass membrane protein</topology>
    </subcellularLocation>
</comment>